<dbReference type="GO" id="GO:0022857">
    <property type="term" value="F:transmembrane transporter activity"/>
    <property type="evidence" value="ECO:0007669"/>
    <property type="project" value="TreeGrafter"/>
</dbReference>
<evidence type="ECO:0000256" key="3">
    <source>
        <dbReference type="ARBA" id="ARBA00022692"/>
    </source>
</evidence>
<feature type="transmembrane region" description="Helical" evidence="6">
    <location>
        <begin position="704"/>
        <end position="732"/>
    </location>
</feature>
<dbReference type="PANTHER" id="PTHR30572">
    <property type="entry name" value="MEMBRANE COMPONENT OF TRANSPORTER-RELATED"/>
    <property type="match status" value="1"/>
</dbReference>
<dbReference type="AlphaFoldDB" id="A0A929PVN8"/>
<proteinExistence type="predicted"/>
<evidence type="ECO:0000313" key="9">
    <source>
        <dbReference type="EMBL" id="MBE9661324.1"/>
    </source>
</evidence>
<gene>
    <name evidence="9" type="ORF">IRJ16_05470</name>
</gene>
<feature type="transmembrane region" description="Helical" evidence="6">
    <location>
        <begin position="317"/>
        <end position="339"/>
    </location>
</feature>
<feature type="transmembrane region" description="Helical" evidence="6">
    <location>
        <begin position="752"/>
        <end position="776"/>
    </location>
</feature>
<evidence type="ECO:0000256" key="4">
    <source>
        <dbReference type="ARBA" id="ARBA00022989"/>
    </source>
</evidence>
<evidence type="ECO:0000313" key="10">
    <source>
        <dbReference type="Proteomes" id="UP000622475"/>
    </source>
</evidence>
<evidence type="ECO:0000259" key="8">
    <source>
        <dbReference type="Pfam" id="PF12704"/>
    </source>
</evidence>
<feature type="transmembrane region" description="Helical" evidence="6">
    <location>
        <begin position="21"/>
        <end position="43"/>
    </location>
</feature>
<comment type="caution">
    <text evidence="9">The sequence shown here is derived from an EMBL/GenBank/DDBJ whole genome shotgun (WGS) entry which is preliminary data.</text>
</comment>
<dbReference type="RefSeq" id="WP_194110520.1">
    <property type="nucleotide sequence ID" value="NZ_JADFFL010000002.1"/>
</dbReference>
<keyword evidence="5 6" id="KW-0472">Membrane</keyword>
<protein>
    <submittedName>
        <fullName evidence="9">ABC transporter permease</fullName>
    </submittedName>
</protein>
<evidence type="ECO:0000256" key="1">
    <source>
        <dbReference type="ARBA" id="ARBA00004651"/>
    </source>
</evidence>
<feature type="transmembrane region" description="Helical" evidence="6">
    <location>
        <begin position="663"/>
        <end position="683"/>
    </location>
</feature>
<keyword evidence="3 6" id="KW-0812">Transmembrane</keyword>
<feature type="domain" description="MacB-like periplasmic core" evidence="8">
    <location>
        <begin position="20"/>
        <end position="225"/>
    </location>
</feature>
<sequence length="786" mass="87304">MLKNYLKLAWRNILKNRFYSIVNILGLSVGIAFTLLVAGYIWAEVQVNRNLRNADNQYTLDITIGELPRALKENFPEQVVNYYRWDGIGTIVSRGDKHFTENLQIGDTTLLSMFGFKLMHGNASAAFKDPFNVVITPKVALKYFGTTDVVGQTLTIANFNGQTHPFTVGGVLDNLPKNSVTDMFVDGRGDIFMSTGATQFMERTTNGWNNPNIASYIELKPGVDPKFFDIPMQKLIKKNSDPQIAATARPYLIPLKSYYLNGTKRMLYTLSYVGLFILLMAVINYVNMCVSRSSNRLKEMGIRKVLGGMRGQLIRQFLAESVVLVLISTVVALIFYLIARPFFSNMLNSEMVGFFSYPWYIYLIPFSFAILVGLLAGIYPALVLTALRSVDALKGKLATVNEKVFVRKSLVAFQFGTALVVLSSALVISQQISLFFGKDLGYNKDLLIYAKPPRYWSGEGVMKMEAIRDRLIQSPDISDLTLSYSISDGRVYGSVNVFKHGADSTKAIAVDPIVCDGHYASTYGIKLVAGTFLNATYKQGDELRVVINQSQAKALGWSDPKKAVGQQIRVTEYQSVLTICGVTADHQFGSMQAVTPSIIFVNQRYVNLYRYFTIKLRTGNLQQRIASVQKLWDWEMPGTPFEYQFIDDALAKMYREELRLQKAAYTATVLAVIIVLLGVIGLVSQSVQKRTKEIGIRKVLGSSAMGISSLFLKDILTVVAIAGVLACPIAWALMHNWLADYAKKITLSPGPFLLAVAGLSLLTGGIIILQTIKVALSRPADSLRSE</sequence>
<keyword evidence="4 6" id="KW-1133">Transmembrane helix</keyword>
<evidence type="ECO:0000256" key="5">
    <source>
        <dbReference type="ARBA" id="ARBA00023136"/>
    </source>
</evidence>
<dbReference type="InterPro" id="IPR025857">
    <property type="entry name" value="MacB_PCD"/>
</dbReference>
<dbReference type="InterPro" id="IPR050250">
    <property type="entry name" value="Macrolide_Exporter_MacB"/>
</dbReference>
<feature type="domain" description="MacB-like periplasmic core" evidence="8">
    <location>
        <begin position="473"/>
        <end position="623"/>
    </location>
</feature>
<evidence type="ECO:0000256" key="2">
    <source>
        <dbReference type="ARBA" id="ARBA00022475"/>
    </source>
</evidence>
<feature type="transmembrane region" description="Helical" evidence="6">
    <location>
        <begin position="405"/>
        <end position="428"/>
    </location>
</feature>
<dbReference type="PANTHER" id="PTHR30572:SF18">
    <property type="entry name" value="ABC-TYPE MACROLIDE FAMILY EXPORT SYSTEM PERMEASE COMPONENT 2"/>
    <property type="match status" value="1"/>
</dbReference>
<feature type="domain" description="ABC3 transporter permease C-terminal" evidence="7">
    <location>
        <begin position="273"/>
        <end position="384"/>
    </location>
</feature>
<feature type="transmembrane region" description="Helical" evidence="6">
    <location>
        <begin position="266"/>
        <end position="286"/>
    </location>
</feature>
<keyword evidence="2" id="KW-1003">Cell membrane</keyword>
<dbReference type="GO" id="GO:0005886">
    <property type="term" value="C:plasma membrane"/>
    <property type="evidence" value="ECO:0007669"/>
    <property type="project" value="UniProtKB-SubCell"/>
</dbReference>
<reference evidence="9" key="1">
    <citation type="submission" date="2020-10" db="EMBL/GenBank/DDBJ databases">
        <title>Mucilaginibacter mali sp. nov., isolated from rhizosphere soil of apple orchard.</title>
        <authorList>
            <person name="Lee J.-S."/>
            <person name="Kim H.S."/>
            <person name="Kim J.-S."/>
        </authorList>
    </citation>
    <scope>NUCLEOTIDE SEQUENCE</scope>
    <source>
        <strain evidence="9">KCTC 22746</strain>
    </source>
</reference>
<feature type="domain" description="ABC3 transporter permease C-terminal" evidence="7">
    <location>
        <begin position="667"/>
        <end position="774"/>
    </location>
</feature>
<dbReference type="Pfam" id="PF12704">
    <property type="entry name" value="MacB_PCD"/>
    <property type="match status" value="2"/>
</dbReference>
<evidence type="ECO:0000256" key="6">
    <source>
        <dbReference type="SAM" id="Phobius"/>
    </source>
</evidence>
<dbReference type="Pfam" id="PF02687">
    <property type="entry name" value="FtsX"/>
    <property type="match status" value="2"/>
</dbReference>
<dbReference type="InterPro" id="IPR003838">
    <property type="entry name" value="ABC3_permease_C"/>
</dbReference>
<dbReference type="Proteomes" id="UP000622475">
    <property type="component" value="Unassembled WGS sequence"/>
</dbReference>
<evidence type="ECO:0000259" key="7">
    <source>
        <dbReference type="Pfam" id="PF02687"/>
    </source>
</evidence>
<keyword evidence="10" id="KW-1185">Reference proteome</keyword>
<comment type="subcellular location">
    <subcellularLocation>
        <location evidence="1">Cell membrane</location>
        <topology evidence="1">Multi-pass membrane protein</topology>
    </subcellularLocation>
</comment>
<name>A0A929PVN8_9SPHI</name>
<accession>A0A929PVN8</accession>
<feature type="transmembrane region" description="Helical" evidence="6">
    <location>
        <begin position="359"/>
        <end position="384"/>
    </location>
</feature>
<organism evidence="9 10">
    <name type="scientific">Mucilaginibacter myungsuensis</name>
    <dbReference type="NCBI Taxonomy" id="649104"/>
    <lineage>
        <taxon>Bacteria</taxon>
        <taxon>Pseudomonadati</taxon>
        <taxon>Bacteroidota</taxon>
        <taxon>Sphingobacteriia</taxon>
        <taxon>Sphingobacteriales</taxon>
        <taxon>Sphingobacteriaceae</taxon>
        <taxon>Mucilaginibacter</taxon>
    </lineage>
</organism>
<dbReference type="EMBL" id="JADFFL010000002">
    <property type="protein sequence ID" value="MBE9661324.1"/>
    <property type="molecule type" value="Genomic_DNA"/>
</dbReference>